<dbReference type="Proteomes" id="UP001589775">
    <property type="component" value="Unassembled WGS sequence"/>
</dbReference>
<reference evidence="1 2" key="1">
    <citation type="submission" date="2024-09" db="EMBL/GenBank/DDBJ databases">
        <authorList>
            <person name="Sun Q."/>
            <person name="Mori K."/>
        </authorList>
    </citation>
    <scope>NUCLEOTIDE SEQUENCE [LARGE SCALE GENOMIC DNA]</scope>
    <source>
        <strain evidence="1 2">KCTC 23279</strain>
    </source>
</reference>
<evidence type="ECO:0000313" key="2">
    <source>
        <dbReference type="Proteomes" id="UP001589775"/>
    </source>
</evidence>
<keyword evidence="2" id="KW-1185">Reference proteome</keyword>
<dbReference type="RefSeq" id="WP_378392934.1">
    <property type="nucleotide sequence ID" value="NZ_JBHLWM010000012.1"/>
</dbReference>
<protein>
    <submittedName>
        <fullName evidence="1">Uncharacterized protein</fullName>
    </submittedName>
</protein>
<comment type="caution">
    <text evidence="1">The sequence shown here is derived from an EMBL/GenBank/DDBJ whole genome shotgun (WGS) entry which is preliminary data.</text>
</comment>
<gene>
    <name evidence="1" type="ORF">ACFFJ6_24655</name>
</gene>
<evidence type="ECO:0000313" key="1">
    <source>
        <dbReference type="EMBL" id="MFC0243697.1"/>
    </source>
</evidence>
<accession>A0ABV6F003</accession>
<sequence>MAIDLGRYAWLAQTAIDFGLPILGTALGIPGPVSDFAISKIKGALGLKPGATPEDVSNAVAANPDVAKAQLSAAESEVAAKYAYLARLAEVQADVAKTQVEQVNESIRAEAAAPNGWWGHWRTWMAYELAIECPFWAALIVWCIVAGKINELVGATSLLTVWWGARFGVLGVHVWTGSNERQTAITGQPVGGVASTIAAAVTSKRK</sequence>
<name>A0ABV6F003_9BRAD</name>
<dbReference type="EMBL" id="JBHLWM010000012">
    <property type="protein sequence ID" value="MFC0243697.1"/>
    <property type="molecule type" value="Genomic_DNA"/>
</dbReference>
<proteinExistence type="predicted"/>
<organism evidence="1 2">
    <name type="scientific">Rhodopseudomonas telluris</name>
    <dbReference type="NCBI Taxonomy" id="644215"/>
    <lineage>
        <taxon>Bacteria</taxon>
        <taxon>Pseudomonadati</taxon>
        <taxon>Pseudomonadota</taxon>
        <taxon>Alphaproteobacteria</taxon>
        <taxon>Hyphomicrobiales</taxon>
        <taxon>Nitrobacteraceae</taxon>
        <taxon>Rhodopseudomonas</taxon>
    </lineage>
</organism>